<gene>
    <name evidence="1" type="ORF">C1H71_15295</name>
</gene>
<evidence type="ECO:0000313" key="2">
    <source>
        <dbReference type="Proteomes" id="UP000515917"/>
    </source>
</evidence>
<keyword evidence="2" id="KW-1185">Reference proteome</keyword>
<proteinExistence type="predicted"/>
<dbReference type="EMBL" id="CP025781">
    <property type="protein sequence ID" value="QBC44763.1"/>
    <property type="molecule type" value="Genomic_DNA"/>
</dbReference>
<organism evidence="1 2">
    <name type="scientific">Iodobacter fluviatilis</name>
    <dbReference type="NCBI Taxonomy" id="537"/>
    <lineage>
        <taxon>Bacteria</taxon>
        <taxon>Pseudomonadati</taxon>
        <taxon>Pseudomonadota</taxon>
        <taxon>Betaproteobacteria</taxon>
        <taxon>Neisseriales</taxon>
        <taxon>Chitinibacteraceae</taxon>
        <taxon>Iodobacter</taxon>
    </lineage>
</organism>
<dbReference type="KEGG" id="ifl:C1H71_15295"/>
<accession>A0A7G3GCX2</accession>
<dbReference type="AlphaFoldDB" id="A0A7G3GCX2"/>
<dbReference type="Proteomes" id="UP000515917">
    <property type="component" value="Chromosome"/>
</dbReference>
<evidence type="ECO:0000313" key="1">
    <source>
        <dbReference type="EMBL" id="QBC44763.1"/>
    </source>
</evidence>
<reference evidence="1 2" key="1">
    <citation type="submission" date="2018-01" db="EMBL/GenBank/DDBJ databases">
        <title>Genome sequence of Iodobacter sp. strain PCH194 isolated from Indian Trans-Himalaya.</title>
        <authorList>
            <person name="Kumar V."/>
            <person name="Thakur V."/>
            <person name="Kumar S."/>
            <person name="Singh D."/>
        </authorList>
    </citation>
    <scope>NUCLEOTIDE SEQUENCE [LARGE SCALE GENOMIC DNA]</scope>
    <source>
        <strain evidence="1 2">PCH194</strain>
    </source>
</reference>
<sequence>MDAFASVGVVCLAALLILNRPTSELPPPLLEVISKGPDQIAGSAVIELKPLYQPILPEIKPRKLNHCGLHPPFPPQMR</sequence>
<protein>
    <submittedName>
        <fullName evidence="1">Uncharacterized protein</fullName>
    </submittedName>
</protein>
<name>A0A7G3GCX2_9NEIS</name>